<name>A0AAD7XLT9_9STRA</name>
<gene>
    <name evidence="3" type="ORF">CTAYLR_006104</name>
</gene>
<keyword evidence="4" id="KW-1185">Reference proteome</keyword>
<proteinExistence type="predicted"/>
<dbReference type="EMBL" id="JAQMWT010000479">
    <property type="protein sequence ID" value="KAJ8600765.1"/>
    <property type="molecule type" value="Genomic_DNA"/>
</dbReference>
<dbReference type="InterPro" id="IPR029044">
    <property type="entry name" value="Nucleotide-diphossugar_trans"/>
</dbReference>
<dbReference type="GO" id="GO:0047262">
    <property type="term" value="F:polygalacturonate 4-alpha-galacturonosyltransferase activity"/>
    <property type="evidence" value="ECO:0007669"/>
    <property type="project" value="InterPro"/>
</dbReference>
<keyword evidence="2" id="KW-0732">Signal</keyword>
<sequence length="1203" mass="134334">MVNALWNTVLGFAAAAAAAAEAPIEAILLTDRVLPSGATLASVCVNTRALLSFHVIVPDLLVPETHPPPACKGAAWRVLAESAVARSIRESGLPATWELRPRRTNVTVRVAEADFSPEHRSPLKSMRFFLARLPEFAHLDRIVYIEDDVIVQGDVERLWNYGGAAPVTAGCLSWLWNDECGRSTAVSRASYLDTPSFGFGSLSSSRNNATCADDEQRECAPPGFFESLFSRADVDLKTLAAQSAWNFGINRFDLAAWRRRNITGRYVGWMLANERTGWFPDTSLSYGVGIPYLALVDAVACVDDDLPILHGLGFVELDDLKISVDDDDDDDEDVGKYFALQWNGDNKPWLAKGAPYADAYLRHAPRRLRDRRQRRRAEVATMKRQSFVVWTGPRSGSEWFMSVLDAHPRVCASGESSGRRGWPREALFPRDTRPWNDCRPNSICNWSIAARLLDALLREEAPQPGDFPARRACNGARKSNLEVLCGLLDRALSAAAARRSSTPRRADIMQEAFRLFVGHALGGAPAEGKSDFEMPCRCPYGTIATGTKVMNGWFAHTRRKSAAASFSNDHVVQHHEHDIAGVLKELGAKVIVLDRTNLFASYVSLRIGRQITSTFLSCAGGRCGHEARVNVTIDRLFHFIRTTLAQRVARDALLDETKADVLRVDYERCVANTVACFDETLRFLEIERGPLNNTALLRSGDIFSRDALRDRVLNYDVVSKSLTAAGFGHYLTPPHHQKVNTTTTTTTTTTTIRAARNLRLEHDDNNKNNATFRKFGSDATKELASSEKLASTSVHVALFSDRSNAMAVTLHSVCGKSAPVTRLHFHLVLPDDSGHPAWNVRDSVENCKGAAFTLRHLSSVEREIERVLGTPPIWVLWDEAWSAHDRKHPSPFDLLCFYVPALSEYENARTIIFLDDDVILQRSIFTAHRVAAQLKAHPLVASCQNWVWSSSSRGFVWTTPKTFEKTPHFGFRPVQFGRPLADTTLCDTLVESDEADCMSDDFSDLLDRAARDVTRGGERGIASDLQKRAAWNFGVAAIDVASWRKHNLTRLYHEWGRVAQAHQLFPTRSLALVGLGLAYVALRGQVSCWTDEVAVLRGLGYVKPREVTAAGLNIDDAFALKFNGDDRNLRESQYGHIWETHDRDLPHVLLEHGGRDRSERELEESGHRIRALYAYQRQRARRHNLSFRTQSPHHCRPAFHHQA</sequence>
<dbReference type="SUPFAM" id="SSF52540">
    <property type="entry name" value="P-loop containing nucleoside triphosphate hydrolases"/>
    <property type="match status" value="1"/>
</dbReference>
<comment type="pathway">
    <text evidence="1">Glycan metabolism; pectin biosynthesis.</text>
</comment>
<dbReference type="Gene3D" id="3.90.550.10">
    <property type="entry name" value="Spore Coat Polysaccharide Biosynthesis Protein SpsA, Chain A"/>
    <property type="match status" value="2"/>
</dbReference>
<dbReference type="Pfam" id="PF01501">
    <property type="entry name" value="Glyco_transf_8"/>
    <property type="match status" value="1"/>
</dbReference>
<dbReference type="Gene3D" id="3.40.50.300">
    <property type="entry name" value="P-loop containing nucleotide triphosphate hydrolases"/>
    <property type="match status" value="1"/>
</dbReference>
<dbReference type="SUPFAM" id="SSF53448">
    <property type="entry name" value="Nucleotide-diphospho-sugar transferases"/>
    <property type="match status" value="2"/>
</dbReference>
<dbReference type="Proteomes" id="UP001230188">
    <property type="component" value="Unassembled WGS sequence"/>
</dbReference>
<evidence type="ECO:0000256" key="1">
    <source>
        <dbReference type="ARBA" id="ARBA00004877"/>
    </source>
</evidence>
<evidence type="ECO:0000313" key="3">
    <source>
        <dbReference type="EMBL" id="KAJ8600765.1"/>
    </source>
</evidence>
<dbReference type="InterPro" id="IPR002495">
    <property type="entry name" value="Glyco_trans_8"/>
</dbReference>
<dbReference type="InterPro" id="IPR029993">
    <property type="entry name" value="GAUT"/>
</dbReference>
<evidence type="ECO:0000313" key="4">
    <source>
        <dbReference type="Proteomes" id="UP001230188"/>
    </source>
</evidence>
<evidence type="ECO:0000256" key="2">
    <source>
        <dbReference type="SAM" id="SignalP"/>
    </source>
</evidence>
<accession>A0AAD7XLT9</accession>
<organism evidence="3 4">
    <name type="scientific">Chrysophaeum taylorii</name>
    <dbReference type="NCBI Taxonomy" id="2483200"/>
    <lineage>
        <taxon>Eukaryota</taxon>
        <taxon>Sar</taxon>
        <taxon>Stramenopiles</taxon>
        <taxon>Ochrophyta</taxon>
        <taxon>Pelagophyceae</taxon>
        <taxon>Pelagomonadales</taxon>
        <taxon>Pelagomonadaceae</taxon>
        <taxon>Chrysophaeum</taxon>
    </lineage>
</organism>
<reference evidence="3" key="1">
    <citation type="submission" date="2023-01" db="EMBL/GenBank/DDBJ databases">
        <title>Metagenome sequencing of chrysophaentin producing Chrysophaeum taylorii.</title>
        <authorList>
            <person name="Davison J."/>
            <person name="Bewley C."/>
        </authorList>
    </citation>
    <scope>NUCLEOTIDE SEQUENCE</scope>
    <source>
        <strain evidence="3">NIES-1699</strain>
    </source>
</reference>
<feature type="signal peptide" evidence="2">
    <location>
        <begin position="1"/>
        <end position="19"/>
    </location>
</feature>
<comment type="caution">
    <text evidence="3">The sequence shown here is derived from an EMBL/GenBank/DDBJ whole genome shotgun (WGS) entry which is preliminary data.</text>
</comment>
<protein>
    <submittedName>
        <fullName evidence="3">Uncharacterized protein</fullName>
    </submittedName>
</protein>
<feature type="chain" id="PRO_5042085431" evidence="2">
    <location>
        <begin position="20"/>
        <end position="1203"/>
    </location>
</feature>
<dbReference type="AlphaFoldDB" id="A0AAD7XLT9"/>
<dbReference type="PANTHER" id="PTHR32116">
    <property type="entry name" value="GALACTURONOSYLTRANSFERASE 4-RELATED"/>
    <property type="match status" value="1"/>
</dbReference>
<dbReference type="InterPro" id="IPR027417">
    <property type="entry name" value="P-loop_NTPase"/>
</dbReference>